<dbReference type="Proteomes" id="UP000789508">
    <property type="component" value="Unassembled WGS sequence"/>
</dbReference>
<evidence type="ECO:0000256" key="1">
    <source>
        <dbReference type="SAM" id="MobiDB-lite"/>
    </source>
</evidence>
<evidence type="ECO:0000313" key="2">
    <source>
        <dbReference type="EMBL" id="CAG8509956.1"/>
    </source>
</evidence>
<feature type="non-terminal residue" evidence="2">
    <location>
        <position position="312"/>
    </location>
</feature>
<feature type="compositionally biased region" description="Acidic residues" evidence="1">
    <location>
        <begin position="230"/>
        <end position="247"/>
    </location>
</feature>
<comment type="caution">
    <text evidence="2">The sequence shown here is derived from an EMBL/GenBank/DDBJ whole genome shotgun (WGS) entry which is preliminary data.</text>
</comment>
<dbReference type="OrthoDB" id="2425799at2759"/>
<reference evidence="2" key="1">
    <citation type="submission" date="2021-06" db="EMBL/GenBank/DDBJ databases">
        <authorList>
            <person name="Kallberg Y."/>
            <person name="Tangrot J."/>
            <person name="Rosling A."/>
        </authorList>
    </citation>
    <scope>NUCLEOTIDE SEQUENCE</scope>
    <source>
        <strain evidence="2">FL130A</strain>
    </source>
</reference>
<evidence type="ECO:0000313" key="3">
    <source>
        <dbReference type="Proteomes" id="UP000789508"/>
    </source>
</evidence>
<protein>
    <submittedName>
        <fullName evidence="2">6833_t:CDS:1</fullName>
    </submittedName>
</protein>
<name>A0A9N9F4V8_9GLOM</name>
<dbReference type="EMBL" id="CAJVPS010000801">
    <property type="protein sequence ID" value="CAG8509956.1"/>
    <property type="molecule type" value="Genomic_DNA"/>
</dbReference>
<organism evidence="2 3">
    <name type="scientific">Ambispora leptoticha</name>
    <dbReference type="NCBI Taxonomy" id="144679"/>
    <lineage>
        <taxon>Eukaryota</taxon>
        <taxon>Fungi</taxon>
        <taxon>Fungi incertae sedis</taxon>
        <taxon>Mucoromycota</taxon>
        <taxon>Glomeromycotina</taxon>
        <taxon>Glomeromycetes</taxon>
        <taxon>Archaeosporales</taxon>
        <taxon>Ambisporaceae</taxon>
        <taxon>Ambispora</taxon>
    </lineage>
</organism>
<gene>
    <name evidence="2" type="ORF">ALEPTO_LOCUS3923</name>
</gene>
<feature type="compositionally biased region" description="Low complexity" evidence="1">
    <location>
        <begin position="254"/>
        <end position="265"/>
    </location>
</feature>
<sequence length="312" mass="36025">DDEENVMLIDNHDDEDNDTNSFIFHRNNESDLFVDETQEKFAQLKINRDEDNKNYNNPLVDFLESNRYDSTEKETNLSQTPIIEQNQTSYHYNSHDPYTGQDFRQTELHKKDATGNFAELYHHFYTKDGFVRDLSAFVNLEQLVIFLERNIHTLASEVTVLLPSIIELVVKYVPAFEIVFVENYNFNGNQFYGIINVAELLNDLDAGLGVRGVTGEQEEDAREFLKLLAEDDEEPDEEDDTEISDSDFSEKRTTTSSTTTKSNNNDIRVKAKDGERDELESNMSFNIEYNADVNDVSDVESITTEGGEWHYV</sequence>
<accession>A0A9N9F4V8</accession>
<proteinExistence type="predicted"/>
<keyword evidence="3" id="KW-1185">Reference proteome</keyword>
<feature type="region of interest" description="Disordered" evidence="1">
    <location>
        <begin position="228"/>
        <end position="281"/>
    </location>
</feature>
<dbReference type="AlphaFoldDB" id="A0A9N9F4V8"/>